<dbReference type="Pfam" id="PF12762">
    <property type="entry name" value="DDE_Tnp_IS1595"/>
    <property type="match status" value="1"/>
</dbReference>
<reference evidence="2 3" key="1">
    <citation type="journal article" date="2023" name="BMC Biol.">
        <title>The compact genome of the sponge Oopsacas minuta (Hexactinellida) is lacking key metazoan core genes.</title>
        <authorList>
            <person name="Santini S."/>
            <person name="Schenkelaars Q."/>
            <person name="Jourda C."/>
            <person name="Duchesne M."/>
            <person name="Belahbib H."/>
            <person name="Rocher C."/>
            <person name="Selva M."/>
            <person name="Riesgo A."/>
            <person name="Vervoort M."/>
            <person name="Leys S.P."/>
            <person name="Kodjabachian L."/>
            <person name="Le Bivic A."/>
            <person name="Borchiellini C."/>
            <person name="Claverie J.M."/>
            <person name="Renard E."/>
        </authorList>
    </citation>
    <scope>NUCLEOTIDE SEQUENCE [LARGE SCALE GENOMIC DNA]</scope>
    <source>
        <strain evidence="2">SPO-2</strain>
    </source>
</reference>
<accession>A0AAV7JQI3</accession>
<evidence type="ECO:0000259" key="1">
    <source>
        <dbReference type="SMART" id="SM01126"/>
    </source>
</evidence>
<dbReference type="PANTHER" id="PTHR47163">
    <property type="entry name" value="DDE_TNP_IS1595 DOMAIN-CONTAINING PROTEIN"/>
    <property type="match status" value="1"/>
</dbReference>
<dbReference type="PANTHER" id="PTHR47163:SF3">
    <property type="entry name" value="PROTEIN CBG18017"/>
    <property type="match status" value="1"/>
</dbReference>
<dbReference type="InterPro" id="IPR053164">
    <property type="entry name" value="IS1016-like_transposase"/>
</dbReference>
<dbReference type="InterPro" id="IPR024445">
    <property type="entry name" value="Tnp_ISXO2-like"/>
</dbReference>
<dbReference type="AlphaFoldDB" id="A0AAV7JQI3"/>
<evidence type="ECO:0000313" key="3">
    <source>
        <dbReference type="Proteomes" id="UP001165289"/>
    </source>
</evidence>
<sequence>MLKFLYYWSEDIQAHMFLEKQLGWSPNTVEDCKNFTRDVCIEDLIVNPEPIGGSGTIVEIDECKFRKREYNRGRLLTGQWVFGMFETGTNKAVMVVVTNRTIATLPPIIQQYILPGTTIHSNEWASYAILQHTTYVHHTINHSQNFVDPHTGVHTQGIESSWGSVKKRLRKGQTTNPDLLETHLQISTKRSLNCSIRRSTDGM</sequence>
<organism evidence="2 3">
    <name type="scientific">Oopsacas minuta</name>
    <dbReference type="NCBI Taxonomy" id="111878"/>
    <lineage>
        <taxon>Eukaryota</taxon>
        <taxon>Metazoa</taxon>
        <taxon>Porifera</taxon>
        <taxon>Hexactinellida</taxon>
        <taxon>Hexasterophora</taxon>
        <taxon>Lyssacinosida</taxon>
        <taxon>Leucopsacidae</taxon>
        <taxon>Oopsacas</taxon>
    </lineage>
</organism>
<keyword evidence="3" id="KW-1185">Reference proteome</keyword>
<evidence type="ECO:0000313" key="2">
    <source>
        <dbReference type="EMBL" id="KAI6651227.1"/>
    </source>
</evidence>
<protein>
    <recommendedName>
        <fullName evidence="1">ISXO2-like transposase domain-containing protein</fullName>
    </recommendedName>
</protein>
<comment type="caution">
    <text evidence="2">The sequence shown here is derived from an EMBL/GenBank/DDBJ whole genome shotgun (WGS) entry which is preliminary data.</text>
</comment>
<dbReference type="EMBL" id="JAKMXF010000306">
    <property type="protein sequence ID" value="KAI6651227.1"/>
    <property type="molecule type" value="Genomic_DNA"/>
</dbReference>
<feature type="domain" description="ISXO2-like transposase" evidence="1">
    <location>
        <begin position="50"/>
        <end position="176"/>
    </location>
</feature>
<name>A0AAV7JQI3_9METZ</name>
<dbReference type="SMART" id="SM01126">
    <property type="entry name" value="DDE_Tnp_IS1595"/>
    <property type="match status" value="1"/>
</dbReference>
<proteinExistence type="predicted"/>
<gene>
    <name evidence="2" type="ORF">LOD99_5374</name>
</gene>
<dbReference type="Proteomes" id="UP001165289">
    <property type="component" value="Unassembled WGS sequence"/>
</dbReference>